<organism evidence="14 15">
    <name type="scientific">Arenicella xantha</name>
    <dbReference type="NCBI Taxonomy" id="644221"/>
    <lineage>
        <taxon>Bacteria</taxon>
        <taxon>Pseudomonadati</taxon>
        <taxon>Pseudomonadota</taxon>
        <taxon>Gammaproteobacteria</taxon>
        <taxon>Arenicellales</taxon>
        <taxon>Arenicellaceae</taxon>
        <taxon>Arenicella</taxon>
    </lineage>
</organism>
<dbReference type="PANTHER" id="PTHR43065:SF10">
    <property type="entry name" value="PEROXIDE STRESS-ACTIVATED HISTIDINE KINASE MAK3"/>
    <property type="match status" value="1"/>
</dbReference>
<dbReference type="Gene3D" id="1.10.287.130">
    <property type="match status" value="1"/>
</dbReference>
<keyword evidence="4" id="KW-0808">Transferase</keyword>
<evidence type="ECO:0000256" key="9">
    <source>
        <dbReference type="SAM" id="Coils"/>
    </source>
</evidence>
<dbReference type="Pfam" id="PF25487">
    <property type="entry name" value="ETR1_N"/>
    <property type="match status" value="1"/>
</dbReference>
<dbReference type="InterPro" id="IPR000014">
    <property type="entry name" value="PAS"/>
</dbReference>
<keyword evidence="5" id="KW-0547">Nucleotide-binding</keyword>
<dbReference type="SUPFAM" id="SSF55785">
    <property type="entry name" value="PYP-like sensor domain (PAS domain)"/>
    <property type="match status" value="1"/>
</dbReference>
<dbReference type="SMART" id="SM00387">
    <property type="entry name" value="HATPase_c"/>
    <property type="match status" value="1"/>
</dbReference>
<keyword evidence="15" id="KW-1185">Reference proteome</keyword>
<evidence type="ECO:0000313" key="14">
    <source>
        <dbReference type="EMBL" id="RBP51114.1"/>
    </source>
</evidence>
<dbReference type="AlphaFoldDB" id="A0A395JNG2"/>
<dbReference type="EMBL" id="QNRT01000002">
    <property type="protein sequence ID" value="RBP51114.1"/>
    <property type="molecule type" value="Genomic_DNA"/>
</dbReference>
<feature type="transmembrane region" description="Helical" evidence="10">
    <location>
        <begin position="63"/>
        <end position="85"/>
    </location>
</feature>
<dbReference type="NCBIfam" id="TIGR00229">
    <property type="entry name" value="sensory_box"/>
    <property type="match status" value="1"/>
</dbReference>
<dbReference type="GO" id="GO:0005524">
    <property type="term" value="F:ATP binding"/>
    <property type="evidence" value="ECO:0007669"/>
    <property type="project" value="UniProtKB-KW"/>
</dbReference>
<gene>
    <name evidence="14" type="ORF">DFR28_102533</name>
</gene>
<dbReference type="InterPro" id="IPR003594">
    <property type="entry name" value="HATPase_dom"/>
</dbReference>
<feature type="coiled-coil region" evidence="9">
    <location>
        <begin position="123"/>
        <end position="160"/>
    </location>
</feature>
<dbReference type="InterPro" id="IPR000700">
    <property type="entry name" value="PAS-assoc_C"/>
</dbReference>
<keyword evidence="10" id="KW-0812">Transmembrane</keyword>
<dbReference type="InterPro" id="IPR005467">
    <property type="entry name" value="His_kinase_dom"/>
</dbReference>
<dbReference type="InterPro" id="IPR058544">
    <property type="entry name" value="ETR1_N"/>
</dbReference>
<keyword evidence="7" id="KW-0067">ATP-binding</keyword>
<feature type="transmembrane region" description="Helical" evidence="10">
    <location>
        <begin position="97"/>
        <end position="116"/>
    </location>
</feature>
<dbReference type="InterPro" id="IPR035965">
    <property type="entry name" value="PAS-like_dom_sf"/>
</dbReference>
<dbReference type="InParanoid" id="A0A395JNG2"/>
<dbReference type="SMART" id="SM00086">
    <property type="entry name" value="PAC"/>
    <property type="match status" value="1"/>
</dbReference>
<dbReference type="Gene3D" id="3.30.450.20">
    <property type="entry name" value="PAS domain"/>
    <property type="match status" value="1"/>
</dbReference>
<dbReference type="CDD" id="cd00082">
    <property type="entry name" value="HisKA"/>
    <property type="match status" value="1"/>
</dbReference>
<keyword evidence="10" id="KW-1133">Transmembrane helix</keyword>
<dbReference type="InterPro" id="IPR004358">
    <property type="entry name" value="Sig_transdc_His_kin-like_C"/>
</dbReference>
<comment type="catalytic activity">
    <reaction evidence="1">
        <text>ATP + protein L-histidine = ADP + protein N-phospho-L-histidine.</text>
        <dbReference type="EC" id="2.7.13.3"/>
    </reaction>
</comment>
<dbReference type="CDD" id="cd00130">
    <property type="entry name" value="PAS"/>
    <property type="match status" value="1"/>
</dbReference>
<dbReference type="SUPFAM" id="SSF55874">
    <property type="entry name" value="ATPase domain of HSP90 chaperone/DNA topoisomerase II/histidine kinase"/>
    <property type="match status" value="1"/>
</dbReference>
<feature type="transmembrane region" description="Helical" evidence="10">
    <location>
        <begin position="25"/>
        <end position="51"/>
    </location>
</feature>
<sequence length="522" mass="58086">MNSQNNSFWNTFVPSGENYLWRSDILWLNVIADGVIALALLFIAFTFYTVVRKQPQSPYRARLTLFLWFTLVASVTHMVAVWTVWHGDYGVQGLSKSIAAIIAIATAVAVGARMPVMMSGKRVRELETLNQKLQFQIEAQEVATDNLINAEQQMRQFLQQAPDGLLIVEPSGRIEYTNDMLNAMFGRPPGDLNNQSILEILPERSRGLISPFHNDLYSTELAHSEQGGAEFIGMRKDGTEFPVEIRLRPIYSRERGSRLTVLATLRDLTDRKETEESTRKNLEELAHVSRLNTVGQMAAGLAHELNQPLTAITSNLHTAMSIQRSKKKPDPILMEMMEENYNSALRAGQIIKSLRRLVRKKEGEKYPTNINDLITLSQNFIGAEAKAAGVEIVSLLDELLPRTLTDAVQLQQVMVNLMRNAIEELSHSGKDNPVISIGTSIDSHGLICVSVADNGPGMTEAVRESLFQPYITSKDGGMGLGLPICRTIVESHGGELWLDSNYVEGSRFLFTIAITTTPEEAS</sequence>
<dbReference type="Proteomes" id="UP000253083">
    <property type="component" value="Unassembled WGS sequence"/>
</dbReference>
<dbReference type="RefSeq" id="WP_113953911.1">
    <property type="nucleotide sequence ID" value="NZ_QNRT01000002.1"/>
</dbReference>
<evidence type="ECO:0000256" key="2">
    <source>
        <dbReference type="ARBA" id="ARBA00012438"/>
    </source>
</evidence>
<dbReference type="SUPFAM" id="SSF47384">
    <property type="entry name" value="Homodimeric domain of signal transducing histidine kinase"/>
    <property type="match status" value="1"/>
</dbReference>
<evidence type="ECO:0000259" key="13">
    <source>
        <dbReference type="PROSITE" id="PS50113"/>
    </source>
</evidence>
<accession>A0A395JNG2</accession>
<evidence type="ECO:0000256" key="7">
    <source>
        <dbReference type="ARBA" id="ARBA00022840"/>
    </source>
</evidence>
<dbReference type="PROSITE" id="PS50113">
    <property type="entry name" value="PAC"/>
    <property type="match status" value="1"/>
</dbReference>
<feature type="domain" description="PAC" evidence="13">
    <location>
        <begin position="227"/>
        <end position="280"/>
    </location>
</feature>
<dbReference type="InterPro" id="IPR001610">
    <property type="entry name" value="PAC"/>
</dbReference>
<evidence type="ECO:0000256" key="1">
    <source>
        <dbReference type="ARBA" id="ARBA00000085"/>
    </source>
</evidence>
<proteinExistence type="predicted"/>
<dbReference type="GO" id="GO:0000155">
    <property type="term" value="F:phosphorelay sensor kinase activity"/>
    <property type="evidence" value="ECO:0007669"/>
    <property type="project" value="InterPro"/>
</dbReference>
<evidence type="ECO:0000256" key="10">
    <source>
        <dbReference type="SAM" id="Phobius"/>
    </source>
</evidence>
<dbReference type="SMART" id="SM00388">
    <property type="entry name" value="HisKA"/>
    <property type="match status" value="1"/>
</dbReference>
<dbReference type="OrthoDB" id="9808408at2"/>
<evidence type="ECO:0000256" key="8">
    <source>
        <dbReference type="ARBA" id="ARBA00023012"/>
    </source>
</evidence>
<feature type="domain" description="PAS" evidence="12">
    <location>
        <begin position="150"/>
        <end position="220"/>
    </location>
</feature>
<keyword evidence="3" id="KW-0597">Phosphoprotein</keyword>
<name>A0A395JNG2_9GAMM</name>
<dbReference type="PRINTS" id="PR00344">
    <property type="entry name" value="BCTRLSENSOR"/>
</dbReference>
<evidence type="ECO:0000259" key="11">
    <source>
        <dbReference type="PROSITE" id="PS50109"/>
    </source>
</evidence>
<dbReference type="InterPro" id="IPR036097">
    <property type="entry name" value="HisK_dim/P_sf"/>
</dbReference>
<dbReference type="InterPro" id="IPR003661">
    <property type="entry name" value="HisK_dim/P_dom"/>
</dbReference>
<comment type="caution">
    <text evidence="14">The sequence shown here is derived from an EMBL/GenBank/DDBJ whole genome shotgun (WGS) entry which is preliminary data.</text>
</comment>
<dbReference type="Pfam" id="PF02518">
    <property type="entry name" value="HATPase_c"/>
    <property type="match status" value="1"/>
</dbReference>
<evidence type="ECO:0000256" key="4">
    <source>
        <dbReference type="ARBA" id="ARBA00022679"/>
    </source>
</evidence>
<dbReference type="PROSITE" id="PS50112">
    <property type="entry name" value="PAS"/>
    <property type="match status" value="1"/>
</dbReference>
<evidence type="ECO:0000256" key="3">
    <source>
        <dbReference type="ARBA" id="ARBA00022553"/>
    </source>
</evidence>
<dbReference type="InterPro" id="IPR036890">
    <property type="entry name" value="HATPase_C_sf"/>
</dbReference>
<keyword evidence="8" id="KW-0902">Two-component regulatory system</keyword>
<keyword evidence="10" id="KW-0472">Membrane</keyword>
<dbReference type="PROSITE" id="PS50109">
    <property type="entry name" value="HIS_KIN"/>
    <property type="match status" value="1"/>
</dbReference>
<evidence type="ECO:0000256" key="6">
    <source>
        <dbReference type="ARBA" id="ARBA00022777"/>
    </source>
</evidence>
<evidence type="ECO:0000259" key="12">
    <source>
        <dbReference type="PROSITE" id="PS50112"/>
    </source>
</evidence>
<evidence type="ECO:0000256" key="5">
    <source>
        <dbReference type="ARBA" id="ARBA00022741"/>
    </source>
</evidence>
<dbReference type="SMART" id="SM00091">
    <property type="entry name" value="PAS"/>
    <property type="match status" value="1"/>
</dbReference>
<feature type="domain" description="Histidine kinase" evidence="11">
    <location>
        <begin position="300"/>
        <end position="516"/>
    </location>
</feature>
<dbReference type="EC" id="2.7.13.3" evidence="2"/>
<keyword evidence="9" id="KW-0175">Coiled coil</keyword>
<reference evidence="14 15" key="1">
    <citation type="submission" date="2018-06" db="EMBL/GenBank/DDBJ databases">
        <title>Genomic Encyclopedia of Type Strains, Phase IV (KMG-IV): sequencing the most valuable type-strain genomes for metagenomic binning, comparative biology and taxonomic classification.</title>
        <authorList>
            <person name="Goeker M."/>
        </authorList>
    </citation>
    <scope>NUCLEOTIDE SEQUENCE [LARGE SCALE GENOMIC DNA]</scope>
    <source>
        <strain evidence="14 15">DSM 24032</strain>
    </source>
</reference>
<dbReference type="Gene3D" id="3.30.565.10">
    <property type="entry name" value="Histidine kinase-like ATPase, C-terminal domain"/>
    <property type="match status" value="1"/>
</dbReference>
<dbReference type="Pfam" id="PF00512">
    <property type="entry name" value="HisKA"/>
    <property type="match status" value="1"/>
</dbReference>
<dbReference type="PANTHER" id="PTHR43065">
    <property type="entry name" value="SENSOR HISTIDINE KINASE"/>
    <property type="match status" value="1"/>
</dbReference>
<protein>
    <recommendedName>
        <fullName evidence="2">histidine kinase</fullName>
        <ecNumber evidence="2">2.7.13.3</ecNumber>
    </recommendedName>
</protein>
<keyword evidence="6 14" id="KW-0418">Kinase</keyword>
<dbReference type="Pfam" id="PF13426">
    <property type="entry name" value="PAS_9"/>
    <property type="match status" value="1"/>
</dbReference>
<evidence type="ECO:0000313" key="15">
    <source>
        <dbReference type="Proteomes" id="UP000253083"/>
    </source>
</evidence>